<dbReference type="InterPro" id="IPR006664">
    <property type="entry name" value="OMP_bac"/>
</dbReference>
<evidence type="ECO:0000256" key="1">
    <source>
        <dbReference type="ARBA" id="ARBA00004442"/>
    </source>
</evidence>
<dbReference type="CDD" id="cd07185">
    <property type="entry name" value="OmpA_C-like"/>
    <property type="match status" value="1"/>
</dbReference>
<dbReference type="PANTHER" id="PTHR30329:SF21">
    <property type="entry name" value="LIPOPROTEIN YIAD-RELATED"/>
    <property type="match status" value="1"/>
</dbReference>
<keyword evidence="2 4" id="KW-0472">Membrane</keyword>
<keyword evidence="3" id="KW-0998">Cell outer membrane</keyword>
<reference evidence="9" key="1">
    <citation type="submission" date="2018-10" db="EMBL/GenBank/DDBJ databases">
        <authorList>
            <person name="D'Souza A.W."/>
            <person name="Potter R.F."/>
            <person name="Wallace M."/>
            <person name="Shupe A."/>
            <person name="Patel S."/>
            <person name="Sun S."/>
            <person name="Gul D."/>
            <person name="Kwon J.H."/>
            <person name="Andleeb S."/>
            <person name="Burnham C.-A.D."/>
            <person name="Dantas G."/>
        </authorList>
    </citation>
    <scope>NUCLEOTIDE SEQUENCE</scope>
    <source>
        <strain evidence="9">AL_065</strain>
    </source>
</reference>
<name>A0A2K8URQ2_ACILW</name>
<dbReference type="SUPFAM" id="SSF103088">
    <property type="entry name" value="OmpA-like"/>
    <property type="match status" value="1"/>
</dbReference>
<sequence length="255" mass="28182">MKIKNKYLKLNKIIILSCFLIGFNVHAQPVIAEGNVPNNNSKQAILAKLHSNYGQENVIDRIQIRQVVASTDWSNIVSDVINKDLKKVKQGTLTVKGSDIKLTGKVSNFYEIQDTTEKFKGLIPENYRLNAQLSVNQAEQRIIDAALKNRIIEFESGSAVLATSGIQILDEMVSALNKVSGKKIRIIGHTDSSGDINKNLMLSQQRAEAVKSYLIAKNVPTHLLSTKGSGSSKPVADNATADGRKRNRRIEFEVL</sequence>
<dbReference type="RefSeq" id="WP_004280226.1">
    <property type="nucleotide sequence ID" value="NZ_CAYTBE010000114.1"/>
</dbReference>
<dbReference type="GO" id="GO:0009279">
    <property type="term" value="C:cell outer membrane"/>
    <property type="evidence" value="ECO:0007669"/>
    <property type="project" value="UniProtKB-SubCell"/>
</dbReference>
<dbReference type="EMBL" id="JAUUUS010000307">
    <property type="protein sequence ID" value="MDP1448788.1"/>
    <property type="molecule type" value="Genomic_DNA"/>
</dbReference>
<evidence type="ECO:0000313" key="9">
    <source>
        <dbReference type="EMBL" id="QXR06196.1"/>
    </source>
</evidence>
<feature type="signal peptide" evidence="5">
    <location>
        <begin position="1"/>
        <end position="27"/>
    </location>
</feature>
<dbReference type="PRINTS" id="PR01021">
    <property type="entry name" value="OMPADOMAIN"/>
</dbReference>
<dbReference type="STRING" id="28090.GCA_002119785_02866"/>
<comment type="subcellular location">
    <subcellularLocation>
        <location evidence="1">Cell outer membrane</location>
    </subcellularLocation>
</comment>
<accession>A0A2K8URQ2</accession>
<evidence type="ECO:0000256" key="5">
    <source>
        <dbReference type="SAM" id="SignalP"/>
    </source>
</evidence>
<dbReference type="InterPro" id="IPR036737">
    <property type="entry name" value="OmpA-like_sf"/>
</dbReference>
<dbReference type="PANTHER" id="PTHR30329">
    <property type="entry name" value="STATOR ELEMENT OF FLAGELLAR MOTOR COMPLEX"/>
    <property type="match status" value="1"/>
</dbReference>
<reference evidence="8 10" key="3">
    <citation type="submission" date="2019-11" db="EMBL/GenBank/DDBJ databases">
        <title>FDA dAtabase for Regulatory Grade micrObial Sequences (FDA-ARGOS): Supporting development and validation of Infectious Disease Dx tests.</title>
        <authorList>
            <person name="Patel R."/>
            <person name="Rucinski S."/>
            <person name="Tallon L."/>
            <person name="Sadzewicz L."/>
            <person name="Vavikolanu K."/>
            <person name="Mehta A."/>
            <person name="Aluvathingal J."/>
            <person name="Nadendla S."/>
            <person name="Nandy P."/>
            <person name="Geyer C."/>
            <person name="Yan Y."/>
            <person name="Sichtig H."/>
        </authorList>
    </citation>
    <scope>NUCLEOTIDE SEQUENCE [LARGE SCALE GENOMIC DNA]</scope>
    <source>
        <strain evidence="8 10">FDAARGOS_557</strain>
    </source>
</reference>
<dbReference type="InterPro" id="IPR006665">
    <property type="entry name" value="OmpA-like"/>
</dbReference>
<protein>
    <submittedName>
        <fullName evidence="8">OmpA family protein</fullName>
    </submittedName>
</protein>
<dbReference type="EMBL" id="CP078045">
    <property type="protein sequence ID" value="QXR06196.1"/>
    <property type="molecule type" value="Genomic_DNA"/>
</dbReference>
<dbReference type="InterPro" id="IPR050330">
    <property type="entry name" value="Bact_OuterMem_StrucFunc"/>
</dbReference>
<dbReference type="PROSITE" id="PS51123">
    <property type="entry name" value="OMPA_2"/>
    <property type="match status" value="1"/>
</dbReference>
<evidence type="ECO:0000256" key="2">
    <source>
        <dbReference type="ARBA" id="ARBA00023136"/>
    </source>
</evidence>
<dbReference type="Proteomes" id="UP000293391">
    <property type="component" value="Chromosome"/>
</dbReference>
<dbReference type="Gene3D" id="3.40.1520.20">
    <property type="match status" value="1"/>
</dbReference>
<reference evidence="7" key="5">
    <citation type="submission" date="2023-07" db="EMBL/GenBank/DDBJ databases">
        <title>Dynamics of blaOXA-23 gene transmission in Acinetobacter spp. from contaminated veterinary surfaces.</title>
        <authorList>
            <person name="Moreira Da Silva J."/>
            <person name="Menezes J."/>
            <person name="Fernandes L."/>
            <person name="Marques C."/>
            <person name="Amaral A."/>
            <person name="Timofte D."/>
            <person name="Pomba C."/>
        </authorList>
    </citation>
    <scope>NUCLEOTIDE SEQUENCE</scope>
    <source>
        <strain evidence="7">CMVB11Z4A1</strain>
    </source>
</reference>
<reference evidence="9" key="2">
    <citation type="journal article" date="2019" name="Nat. Commun.">
        <title>Spatiotemporal dynamics of multidrug resistant bacteria on intensive care unit surfaces.</title>
        <authorList>
            <person name="D'Souza A.W."/>
            <person name="Potter R.F."/>
            <person name="Wallace M."/>
            <person name="Shupe A."/>
            <person name="Patel S."/>
            <person name="Sun X."/>
            <person name="Gul D."/>
            <person name="Kwon J.H."/>
            <person name="Andleeb S."/>
            <person name="Burnham C.D."/>
            <person name="Dantas G."/>
        </authorList>
    </citation>
    <scope>NUCLEOTIDE SEQUENCE</scope>
    <source>
        <strain evidence="9">AL_065</strain>
    </source>
</reference>
<evidence type="ECO:0000313" key="10">
    <source>
        <dbReference type="Proteomes" id="UP000509126"/>
    </source>
</evidence>
<keyword evidence="5" id="KW-0732">Signal</keyword>
<evidence type="ECO:0000313" key="8">
    <source>
        <dbReference type="EMBL" id="QKU21679.1"/>
    </source>
</evidence>
<evidence type="ECO:0000256" key="3">
    <source>
        <dbReference type="ARBA" id="ARBA00023237"/>
    </source>
</evidence>
<dbReference type="Proteomes" id="UP001242129">
    <property type="component" value="Unassembled WGS sequence"/>
</dbReference>
<organism evidence="8 10">
    <name type="scientific">Acinetobacter lwoffii</name>
    <dbReference type="NCBI Taxonomy" id="28090"/>
    <lineage>
        <taxon>Bacteria</taxon>
        <taxon>Pseudomonadati</taxon>
        <taxon>Pseudomonadota</taxon>
        <taxon>Gammaproteobacteria</taxon>
        <taxon>Moraxellales</taxon>
        <taxon>Moraxellaceae</taxon>
        <taxon>Acinetobacter</taxon>
    </lineage>
</organism>
<feature type="domain" description="OmpA-like" evidence="6">
    <location>
        <begin position="141"/>
        <end position="255"/>
    </location>
</feature>
<dbReference type="AlphaFoldDB" id="A0A2K8URQ2"/>
<evidence type="ECO:0000259" key="6">
    <source>
        <dbReference type="PROSITE" id="PS51123"/>
    </source>
</evidence>
<evidence type="ECO:0000256" key="4">
    <source>
        <dbReference type="PROSITE-ProRule" id="PRU00473"/>
    </source>
</evidence>
<dbReference type="Proteomes" id="UP000509126">
    <property type="component" value="Chromosome"/>
</dbReference>
<feature type="chain" id="PRO_5042697633" evidence="5">
    <location>
        <begin position="28"/>
        <end position="255"/>
    </location>
</feature>
<dbReference type="Pfam" id="PF00691">
    <property type="entry name" value="OmpA"/>
    <property type="match status" value="1"/>
</dbReference>
<dbReference type="EMBL" id="CP054803">
    <property type="protein sequence ID" value="QKU21679.1"/>
    <property type="molecule type" value="Genomic_DNA"/>
</dbReference>
<reference evidence="9" key="4">
    <citation type="submission" date="2021-06" db="EMBL/GenBank/DDBJ databases">
        <authorList>
            <person name="Diorio-Toth L."/>
        </authorList>
    </citation>
    <scope>NUCLEOTIDE SEQUENCE</scope>
    <source>
        <strain evidence="9">AL_065</strain>
    </source>
</reference>
<proteinExistence type="predicted"/>
<dbReference type="Gene3D" id="3.30.1330.60">
    <property type="entry name" value="OmpA-like domain"/>
    <property type="match status" value="1"/>
</dbReference>
<evidence type="ECO:0000313" key="7">
    <source>
        <dbReference type="EMBL" id="MDP1448788.1"/>
    </source>
</evidence>
<dbReference type="PRINTS" id="PR01023">
    <property type="entry name" value="NAFLGMOTY"/>
</dbReference>
<gene>
    <name evidence="9" type="ORF">EVX74_008590</name>
    <name evidence="8" type="ORF">FOB19_09875</name>
    <name evidence="7" type="ORF">Q8G51_13565</name>
</gene>